<evidence type="ECO:0000313" key="6">
    <source>
        <dbReference type="EMBL" id="QCT19945.1"/>
    </source>
</evidence>
<dbReference type="GO" id="GO:0003700">
    <property type="term" value="F:DNA-binding transcription factor activity"/>
    <property type="evidence" value="ECO:0007669"/>
    <property type="project" value="InterPro"/>
</dbReference>
<dbReference type="SUPFAM" id="SSF46785">
    <property type="entry name" value="Winged helix' DNA-binding domain"/>
    <property type="match status" value="1"/>
</dbReference>
<dbReference type="InterPro" id="IPR000847">
    <property type="entry name" value="LysR_HTH_N"/>
</dbReference>
<organism evidence="6 7">
    <name type="scientific">Jejubacter calystegiae</name>
    <dbReference type="NCBI Taxonomy" id="2579935"/>
    <lineage>
        <taxon>Bacteria</taxon>
        <taxon>Pseudomonadati</taxon>
        <taxon>Pseudomonadota</taxon>
        <taxon>Gammaproteobacteria</taxon>
        <taxon>Enterobacterales</taxon>
        <taxon>Enterobacteriaceae</taxon>
        <taxon>Jejubacter</taxon>
    </lineage>
</organism>
<keyword evidence="4" id="KW-0804">Transcription</keyword>
<accession>A0A4P8YGY5</accession>
<protein>
    <submittedName>
        <fullName evidence="6">LysR family transcriptional regulator</fullName>
    </submittedName>
</protein>
<dbReference type="InterPro" id="IPR036390">
    <property type="entry name" value="WH_DNA-bd_sf"/>
</dbReference>
<dbReference type="OrthoDB" id="8557381at2"/>
<dbReference type="InterPro" id="IPR005119">
    <property type="entry name" value="LysR_subst-bd"/>
</dbReference>
<feature type="domain" description="HTH lysR-type" evidence="5">
    <location>
        <begin position="7"/>
        <end position="64"/>
    </location>
</feature>
<dbReference type="InterPro" id="IPR036388">
    <property type="entry name" value="WH-like_DNA-bd_sf"/>
</dbReference>
<name>A0A4P8YGY5_9ENTR</name>
<dbReference type="EMBL" id="CP040428">
    <property type="protein sequence ID" value="QCT19945.1"/>
    <property type="molecule type" value="Genomic_DNA"/>
</dbReference>
<dbReference type="AlphaFoldDB" id="A0A4P8YGY5"/>
<reference evidence="6 7" key="1">
    <citation type="submission" date="2019-05" db="EMBL/GenBank/DDBJ databases">
        <title>Complete genome sequence of Izhakiella calystegiae KSNA2, an endophyte isolated from beach morning glory (Calystegia soldanella).</title>
        <authorList>
            <person name="Jiang L."/>
            <person name="Jeong J.C."/>
            <person name="Kim C.Y."/>
            <person name="Kim D.H."/>
            <person name="Kim S.W."/>
            <person name="Lee j."/>
        </authorList>
    </citation>
    <scope>NUCLEOTIDE SEQUENCE [LARGE SCALE GENOMIC DNA]</scope>
    <source>
        <strain evidence="6 7">KSNA2</strain>
    </source>
</reference>
<dbReference type="PRINTS" id="PR00039">
    <property type="entry name" value="HTHLYSR"/>
</dbReference>
<dbReference type="InterPro" id="IPR050389">
    <property type="entry name" value="LysR-type_TF"/>
</dbReference>
<dbReference type="Pfam" id="PF03466">
    <property type="entry name" value="LysR_substrate"/>
    <property type="match status" value="1"/>
</dbReference>
<evidence type="ECO:0000313" key="7">
    <source>
        <dbReference type="Proteomes" id="UP000302163"/>
    </source>
</evidence>
<evidence type="ECO:0000256" key="1">
    <source>
        <dbReference type="ARBA" id="ARBA00009437"/>
    </source>
</evidence>
<dbReference type="PANTHER" id="PTHR30118:SF15">
    <property type="entry name" value="TRANSCRIPTIONAL REGULATORY PROTEIN"/>
    <property type="match status" value="1"/>
</dbReference>
<proteinExistence type="inferred from homology"/>
<keyword evidence="7" id="KW-1185">Reference proteome</keyword>
<dbReference type="PROSITE" id="PS50931">
    <property type="entry name" value="HTH_LYSR"/>
    <property type="match status" value="1"/>
</dbReference>
<dbReference type="GO" id="GO:0003677">
    <property type="term" value="F:DNA binding"/>
    <property type="evidence" value="ECO:0007669"/>
    <property type="project" value="UniProtKB-KW"/>
</dbReference>
<dbReference type="Proteomes" id="UP000302163">
    <property type="component" value="Chromosome"/>
</dbReference>
<evidence type="ECO:0000259" key="5">
    <source>
        <dbReference type="PROSITE" id="PS50931"/>
    </source>
</evidence>
<evidence type="ECO:0000256" key="2">
    <source>
        <dbReference type="ARBA" id="ARBA00023015"/>
    </source>
</evidence>
<dbReference type="Gene3D" id="3.40.190.10">
    <property type="entry name" value="Periplasmic binding protein-like II"/>
    <property type="match status" value="2"/>
</dbReference>
<dbReference type="KEGG" id="izh:FEM41_09920"/>
<dbReference type="PANTHER" id="PTHR30118">
    <property type="entry name" value="HTH-TYPE TRANSCRIPTIONAL REGULATOR LEUO-RELATED"/>
    <property type="match status" value="1"/>
</dbReference>
<evidence type="ECO:0000256" key="4">
    <source>
        <dbReference type="ARBA" id="ARBA00023163"/>
    </source>
</evidence>
<keyword evidence="3" id="KW-0238">DNA-binding</keyword>
<comment type="similarity">
    <text evidence="1">Belongs to the LysR transcriptional regulatory family.</text>
</comment>
<dbReference type="RefSeq" id="WP_138095822.1">
    <property type="nucleotide sequence ID" value="NZ_CP040428.1"/>
</dbReference>
<evidence type="ECO:0000256" key="3">
    <source>
        <dbReference type="ARBA" id="ARBA00023125"/>
    </source>
</evidence>
<sequence length="303" mass="33440">MNNFDGLDLNLLVTLDTLLREQSVTRAASRLNLSQPSVSIQLAKLREQLNDPLLIPGPRGMRPTARAEALREPLHLALSALKAAVAPPASFVPKQASLTWRVIASDFSEQTVLLPALNRLSAQAPDCRLAIISQAPSRLAEMSERSGIDLAFNTREEAPPGLRSRVLFEERYVLTCRHDHPQLMTLPTLETFCKLEHIVVSPEGGGFVGMTDKALAAQGIRRRVALSVPRFSFAAAIVAQSDKVAVLPERLVRGQPGLRMWEPPIALPGFEMLMLWPERMHRDPAHRWLREQIVASLGKPASA</sequence>
<dbReference type="SUPFAM" id="SSF53850">
    <property type="entry name" value="Periplasmic binding protein-like II"/>
    <property type="match status" value="1"/>
</dbReference>
<keyword evidence="2" id="KW-0805">Transcription regulation</keyword>
<dbReference type="Pfam" id="PF00126">
    <property type="entry name" value="HTH_1"/>
    <property type="match status" value="1"/>
</dbReference>
<gene>
    <name evidence="6" type="ORF">FEM41_09920</name>
</gene>
<dbReference type="Gene3D" id="1.10.10.10">
    <property type="entry name" value="Winged helix-like DNA-binding domain superfamily/Winged helix DNA-binding domain"/>
    <property type="match status" value="1"/>
</dbReference>